<dbReference type="Proteomes" id="UP000252040">
    <property type="component" value="Unplaced"/>
</dbReference>
<proteinExistence type="predicted"/>
<feature type="region of interest" description="Disordered" evidence="1">
    <location>
        <begin position="1"/>
        <end position="155"/>
    </location>
</feature>
<dbReference type="GeneID" id="112411983"/>
<name>A0A341CZ82_NEOAA</name>
<dbReference type="AlphaFoldDB" id="A0A341CZ82"/>
<keyword evidence="2" id="KW-1185">Reference proteome</keyword>
<evidence type="ECO:0000256" key="1">
    <source>
        <dbReference type="SAM" id="MobiDB-lite"/>
    </source>
</evidence>
<dbReference type="RefSeq" id="XP_024619172.1">
    <property type="nucleotide sequence ID" value="XM_024763404.1"/>
</dbReference>
<sequence>MCKQTALKCLRTHSTRPRARRAGSPPASPPPSPPPVGQARGRGGPRKGGWDWILKTAAQRPRSPLTRAGLEERGLRSEAASGKTRGERDPHPDGTRPRPAPARPELPLDTRHAGGPSPAQCPRGPGTPAPRFQDLPESGGGGFHPSSREGAAPQLTEVCGLAHTAWGGYPRRAAGGAGPATASCPLKSAGICSTVEKVN</sequence>
<feature type="compositionally biased region" description="Pro residues" evidence="1">
    <location>
        <begin position="26"/>
        <end position="36"/>
    </location>
</feature>
<feature type="compositionally biased region" description="Basic and acidic residues" evidence="1">
    <location>
        <begin position="84"/>
        <end position="96"/>
    </location>
</feature>
<organism evidence="2 3">
    <name type="scientific">Neophocaena asiaeorientalis asiaeorientalis</name>
    <name type="common">Yangtze finless porpoise</name>
    <name type="synonym">Neophocaena phocaenoides subsp. asiaeorientalis</name>
    <dbReference type="NCBI Taxonomy" id="1706337"/>
    <lineage>
        <taxon>Eukaryota</taxon>
        <taxon>Metazoa</taxon>
        <taxon>Chordata</taxon>
        <taxon>Craniata</taxon>
        <taxon>Vertebrata</taxon>
        <taxon>Euteleostomi</taxon>
        <taxon>Mammalia</taxon>
        <taxon>Eutheria</taxon>
        <taxon>Laurasiatheria</taxon>
        <taxon>Artiodactyla</taxon>
        <taxon>Whippomorpha</taxon>
        <taxon>Cetacea</taxon>
        <taxon>Odontoceti</taxon>
        <taxon>Phocoenidae</taxon>
        <taxon>Neophocaena</taxon>
    </lineage>
</organism>
<feature type="compositionally biased region" description="Basic residues" evidence="1">
    <location>
        <begin position="10"/>
        <end position="21"/>
    </location>
</feature>
<evidence type="ECO:0000313" key="3">
    <source>
        <dbReference type="RefSeq" id="XP_024619172.1"/>
    </source>
</evidence>
<gene>
    <name evidence="3" type="primary">LOC112411983</name>
</gene>
<accession>A0A341CZ82</accession>
<protein>
    <submittedName>
        <fullName evidence="3">Uncharacterized protein LOC112411983</fullName>
    </submittedName>
</protein>
<dbReference type="KEGG" id="nasi:112411983"/>
<evidence type="ECO:0000313" key="2">
    <source>
        <dbReference type="Proteomes" id="UP000252040"/>
    </source>
</evidence>
<reference evidence="3" key="1">
    <citation type="submission" date="2025-08" db="UniProtKB">
        <authorList>
            <consortium name="RefSeq"/>
        </authorList>
    </citation>
    <scope>IDENTIFICATION</scope>
    <source>
        <tissue evidence="3">Meat</tissue>
    </source>
</reference>
<dbReference type="InParanoid" id="A0A341CZ82"/>